<dbReference type="AlphaFoldDB" id="A0A382DUS9"/>
<organism evidence="1">
    <name type="scientific">marine metagenome</name>
    <dbReference type="NCBI Taxonomy" id="408172"/>
    <lineage>
        <taxon>unclassified sequences</taxon>
        <taxon>metagenomes</taxon>
        <taxon>ecological metagenomes</taxon>
    </lineage>
</organism>
<evidence type="ECO:0000313" key="1">
    <source>
        <dbReference type="EMBL" id="SVB42266.1"/>
    </source>
</evidence>
<reference evidence="1" key="1">
    <citation type="submission" date="2018-05" db="EMBL/GenBank/DDBJ databases">
        <authorList>
            <person name="Lanie J.A."/>
            <person name="Ng W.-L."/>
            <person name="Kazmierczak K.M."/>
            <person name="Andrzejewski T.M."/>
            <person name="Davidsen T.M."/>
            <person name="Wayne K.J."/>
            <person name="Tettelin H."/>
            <person name="Glass J.I."/>
            <person name="Rusch D."/>
            <person name="Podicherti R."/>
            <person name="Tsui H.-C.T."/>
            <person name="Winkler M.E."/>
        </authorList>
    </citation>
    <scope>NUCLEOTIDE SEQUENCE</scope>
</reference>
<name>A0A382DUS9_9ZZZZ</name>
<protein>
    <submittedName>
        <fullName evidence="1">Uncharacterized protein</fullName>
    </submittedName>
</protein>
<proteinExistence type="predicted"/>
<gene>
    <name evidence="1" type="ORF">METZ01_LOCUS195120</name>
</gene>
<accession>A0A382DUS9</accession>
<sequence>MTKTTKLPHYLHLIKGKGFMMMTLADAHQYALENNADVWNVHESIDLKPEYFDSEVEMEETD</sequence>
<dbReference type="EMBL" id="UINC01041254">
    <property type="protein sequence ID" value="SVB42266.1"/>
    <property type="molecule type" value="Genomic_DNA"/>
</dbReference>